<evidence type="ECO:0000256" key="5">
    <source>
        <dbReference type="RuleBase" id="RU369004"/>
    </source>
</evidence>
<organism evidence="7 8">
    <name type="scientific">Tetrabaena socialis</name>
    <dbReference type="NCBI Taxonomy" id="47790"/>
    <lineage>
        <taxon>Eukaryota</taxon>
        <taxon>Viridiplantae</taxon>
        <taxon>Chlorophyta</taxon>
        <taxon>core chlorophytes</taxon>
        <taxon>Chlorophyceae</taxon>
        <taxon>CS clade</taxon>
        <taxon>Chlamydomonadales</taxon>
        <taxon>Tetrabaenaceae</taxon>
        <taxon>Tetrabaena</taxon>
    </lineage>
</organism>
<dbReference type="Pfam" id="PF01627">
    <property type="entry name" value="Hpt"/>
    <property type="match status" value="1"/>
</dbReference>
<dbReference type="FunFam" id="1.20.120.160:FF:000001">
    <property type="entry name" value="Histidine-containing phosphotransfer protein 1"/>
    <property type="match status" value="1"/>
</dbReference>
<evidence type="ECO:0000259" key="6">
    <source>
        <dbReference type="PROSITE" id="PS50894"/>
    </source>
</evidence>
<comment type="caution">
    <text evidence="7">The sequence shown here is derived from an EMBL/GenBank/DDBJ whole genome shotgun (WGS) entry which is preliminary data.</text>
</comment>
<dbReference type="OrthoDB" id="1673781at2759"/>
<evidence type="ECO:0000313" key="7">
    <source>
        <dbReference type="EMBL" id="PNH04169.1"/>
    </source>
</evidence>
<comment type="subcellular location">
    <subcellularLocation>
        <location evidence="5">Cytoplasm</location>
        <location evidence="5">Cytosol</location>
    </subcellularLocation>
    <subcellularLocation>
        <location evidence="5">Nucleus</location>
    </subcellularLocation>
</comment>
<evidence type="ECO:0000256" key="3">
    <source>
        <dbReference type="ARBA" id="ARBA00023242"/>
    </source>
</evidence>
<keyword evidence="4" id="KW-0597">Phosphoprotein</keyword>
<dbReference type="GO" id="GO:0009927">
    <property type="term" value="F:histidine phosphotransfer kinase activity"/>
    <property type="evidence" value="ECO:0007669"/>
    <property type="project" value="UniProtKB-UniRule"/>
</dbReference>
<dbReference type="GO" id="GO:0009736">
    <property type="term" value="P:cytokinin-activated signaling pathway"/>
    <property type="evidence" value="ECO:0007669"/>
    <property type="project" value="UniProtKB-KW"/>
</dbReference>
<dbReference type="GO" id="GO:0043424">
    <property type="term" value="F:protein histidine kinase binding"/>
    <property type="evidence" value="ECO:0007669"/>
    <property type="project" value="UniProtKB-UniRule"/>
</dbReference>
<dbReference type="SUPFAM" id="SSF47226">
    <property type="entry name" value="Histidine-containing phosphotransfer domain, HPT domain"/>
    <property type="match status" value="1"/>
</dbReference>
<evidence type="ECO:0000313" key="8">
    <source>
        <dbReference type="Proteomes" id="UP000236333"/>
    </source>
</evidence>
<dbReference type="PANTHER" id="PTHR28242:SF52">
    <property type="entry name" value="PHOSPHORELAY INTERMEDIATE PROTEIN YPD1"/>
    <property type="match status" value="1"/>
</dbReference>
<keyword evidence="5" id="KW-0902">Two-component regulatory system</keyword>
<protein>
    <recommendedName>
        <fullName evidence="5">Histidine-containing phosphotransfer protein</fullName>
    </recommendedName>
</protein>
<dbReference type="GO" id="GO:0000160">
    <property type="term" value="P:phosphorelay signal transduction system"/>
    <property type="evidence" value="ECO:0007669"/>
    <property type="project" value="UniProtKB-UniRule"/>
</dbReference>
<evidence type="ECO:0000256" key="1">
    <source>
        <dbReference type="ARBA" id="ARBA00022490"/>
    </source>
</evidence>
<reference evidence="7 8" key="1">
    <citation type="journal article" date="2017" name="Mol. Biol. Evol.">
        <title>The 4-celled Tetrabaena socialis nuclear genome reveals the essential components for genetic control of cell number at the origin of multicellularity in the volvocine lineage.</title>
        <authorList>
            <person name="Featherston J."/>
            <person name="Arakaki Y."/>
            <person name="Hanschen E.R."/>
            <person name="Ferris P.J."/>
            <person name="Michod R.E."/>
            <person name="Olson B.J.S.C."/>
            <person name="Nozaki H."/>
            <person name="Durand P.M."/>
        </authorList>
    </citation>
    <scope>NUCLEOTIDE SEQUENCE [LARGE SCALE GENOMIC DNA]</scope>
    <source>
        <strain evidence="7 8">NIES-571</strain>
    </source>
</reference>
<dbReference type="InterPro" id="IPR045871">
    <property type="entry name" value="AHP1-5/YPD1"/>
</dbReference>
<comment type="function">
    <text evidence="5">Functions as a two-component phosphorelay mediators between cytokinin sensor histidine kinases and response regulators (B-type ARRs). Plays an important role in propagating cytokinin signal transduction.</text>
</comment>
<name>A0A2J7ZV87_9CHLO</name>
<comment type="domain">
    <text evidence="5">Histidine-containing phosphotransfer domain (HPt) contains an active histidine that mediates the phosphotransfer.</text>
</comment>
<gene>
    <name evidence="7" type="ORF">TSOC_009702</name>
</gene>
<keyword evidence="8" id="KW-1185">Reference proteome</keyword>
<proteinExistence type="predicted"/>
<accession>A0A2J7ZV87</accession>
<dbReference type="PANTHER" id="PTHR28242">
    <property type="entry name" value="PHOSPHORELAY INTERMEDIATE PROTEIN YPD1"/>
    <property type="match status" value="1"/>
</dbReference>
<dbReference type="PROSITE" id="PS50894">
    <property type="entry name" value="HPT"/>
    <property type="match status" value="1"/>
</dbReference>
<feature type="modified residue" description="Phosphohistidine" evidence="4">
    <location>
        <position position="81"/>
    </location>
</feature>
<dbReference type="InterPro" id="IPR008207">
    <property type="entry name" value="Sig_transdc_His_kin_Hpt_dom"/>
</dbReference>
<dbReference type="EMBL" id="PGGS01000417">
    <property type="protein sequence ID" value="PNH04169.1"/>
    <property type="molecule type" value="Genomic_DNA"/>
</dbReference>
<keyword evidence="2 5" id="KW-0932">Cytokinin signaling pathway</keyword>
<keyword evidence="3" id="KW-0539">Nucleus</keyword>
<dbReference type="Proteomes" id="UP000236333">
    <property type="component" value="Unassembled WGS sequence"/>
</dbReference>
<evidence type="ECO:0000256" key="2">
    <source>
        <dbReference type="ARBA" id="ARBA00022864"/>
    </source>
</evidence>
<feature type="domain" description="HPt" evidence="6">
    <location>
        <begin position="40"/>
        <end position="135"/>
    </location>
</feature>
<dbReference type="GO" id="GO:0005634">
    <property type="term" value="C:nucleus"/>
    <property type="evidence" value="ECO:0007669"/>
    <property type="project" value="UniProtKB-SubCell"/>
</dbReference>
<dbReference type="AlphaFoldDB" id="A0A2J7ZV87"/>
<sequence>MEANVAAVEESINILVAQLQQEGTLDEQFEQLMALQDDANPDFVAEVVQLYFEDSVQKIDRMGAMLSPPVPDFKELDQLVHQFKGSSASLGAATIAHLCIKMREGCQTLDQQMCTALLGQLRDSYLLLKGKLDMFMALEQQRKQLVAALAMGGR</sequence>
<dbReference type="GO" id="GO:0005829">
    <property type="term" value="C:cytosol"/>
    <property type="evidence" value="ECO:0007669"/>
    <property type="project" value="UniProtKB-SubCell"/>
</dbReference>
<keyword evidence="1" id="KW-0963">Cytoplasm</keyword>
<dbReference type="InterPro" id="IPR036641">
    <property type="entry name" value="HPT_dom_sf"/>
</dbReference>
<dbReference type="Gene3D" id="1.20.120.160">
    <property type="entry name" value="HPT domain"/>
    <property type="match status" value="1"/>
</dbReference>
<evidence type="ECO:0000256" key="4">
    <source>
        <dbReference type="PROSITE-ProRule" id="PRU00110"/>
    </source>
</evidence>